<feature type="transmembrane region" description="Helical" evidence="8">
    <location>
        <begin position="139"/>
        <end position="160"/>
    </location>
</feature>
<evidence type="ECO:0000313" key="9">
    <source>
        <dbReference type="EMBL" id="TQM70051.1"/>
    </source>
</evidence>
<keyword evidence="10" id="KW-1185">Reference proteome</keyword>
<dbReference type="PANTHER" id="PTHR42810:SF4">
    <property type="entry name" value="URIC ACID TRANSPORTER UACT"/>
    <property type="match status" value="1"/>
</dbReference>
<dbReference type="RefSeq" id="WP_141970643.1">
    <property type="nucleotide sequence ID" value="NZ_VFPO01000001.1"/>
</dbReference>
<feature type="transmembrane region" description="Helical" evidence="8">
    <location>
        <begin position="31"/>
        <end position="53"/>
    </location>
</feature>
<evidence type="ECO:0000256" key="6">
    <source>
        <dbReference type="ARBA" id="ARBA00023136"/>
    </source>
</evidence>
<feature type="transmembrane region" description="Helical" evidence="8">
    <location>
        <begin position="59"/>
        <end position="75"/>
    </location>
</feature>
<comment type="similarity">
    <text evidence="2">Belongs to the nucleobase:cation symporter-2 (NCS2) (TC 2.A.40) family.</text>
</comment>
<evidence type="ECO:0000256" key="8">
    <source>
        <dbReference type="SAM" id="Phobius"/>
    </source>
</evidence>
<feature type="transmembrane region" description="Helical" evidence="8">
    <location>
        <begin position="82"/>
        <end position="100"/>
    </location>
</feature>
<protein>
    <submittedName>
        <fullName evidence="9">Uracil-xanthine permease</fullName>
    </submittedName>
</protein>
<feature type="transmembrane region" description="Helical" evidence="8">
    <location>
        <begin position="408"/>
        <end position="424"/>
    </location>
</feature>
<keyword evidence="5 8" id="KW-1133">Transmembrane helix</keyword>
<dbReference type="PANTHER" id="PTHR42810">
    <property type="entry name" value="PURINE PERMEASE C1399.01C-RELATED"/>
    <property type="match status" value="1"/>
</dbReference>
<dbReference type="Pfam" id="PF00860">
    <property type="entry name" value="Xan_ur_permease"/>
    <property type="match status" value="1"/>
</dbReference>
<feature type="compositionally biased region" description="Gly residues" evidence="7">
    <location>
        <begin position="482"/>
        <end position="504"/>
    </location>
</feature>
<feature type="transmembrane region" description="Helical" evidence="8">
    <location>
        <begin position="346"/>
        <end position="369"/>
    </location>
</feature>
<comment type="caution">
    <text evidence="9">The sequence shown here is derived from an EMBL/GenBank/DDBJ whole genome shotgun (WGS) entry which is preliminary data.</text>
</comment>
<keyword evidence="3" id="KW-0813">Transport</keyword>
<dbReference type="InterPro" id="IPR006043">
    <property type="entry name" value="NCS2"/>
</dbReference>
<evidence type="ECO:0000256" key="7">
    <source>
        <dbReference type="SAM" id="MobiDB-lite"/>
    </source>
</evidence>
<organism evidence="9 10">
    <name type="scientific">Actinomadura hallensis</name>
    <dbReference type="NCBI Taxonomy" id="337895"/>
    <lineage>
        <taxon>Bacteria</taxon>
        <taxon>Bacillati</taxon>
        <taxon>Actinomycetota</taxon>
        <taxon>Actinomycetes</taxon>
        <taxon>Streptosporangiales</taxon>
        <taxon>Thermomonosporaceae</taxon>
        <taxon>Actinomadura</taxon>
    </lineage>
</organism>
<dbReference type="AlphaFoldDB" id="A0A543IHI9"/>
<feature type="transmembrane region" description="Helical" evidence="8">
    <location>
        <begin position="375"/>
        <end position="396"/>
    </location>
</feature>
<name>A0A543IHI9_9ACTN</name>
<comment type="subcellular location">
    <subcellularLocation>
        <location evidence="1">Membrane</location>
        <topology evidence="1">Multi-pass membrane protein</topology>
    </subcellularLocation>
</comment>
<accession>A0A543IHI9</accession>
<gene>
    <name evidence="9" type="ORF">FHX41_3770</name>
</gene>
<reference evidence="9 10" key="1">
    <citation type="submission" date="2019-06" db="EMBL/GenBank/DDBJ databases">
        <title>Sequencing the genomes of 1000 actinobacteria strains.</title>
        <authorList>
            <person name="Klenk H.-P."/>
        </authorList>
    </citation>
    <scope>NUCLEOTIDE SEQUENCE [LARGE SCALE GENOMIC DNA]</scope>
    <source>
        <strain evidence="9 10">DSM 45043</strain>
    </source>
</reference>
<evidence type="ECO:0000256" key="5">
    <source>
        <dbReference type="ARBA" id="ARBA00022989"/>
    </source>
</evidence>
<keyword evidence="6 8" id="KW-0472">Membrane</keyword>
<feature type="transmembrane region" description="Helical" evidence="8">
    <location>
        <begin position="430"/>
        <end position="449"/>
    </location>
</feature>
<dbReference type="OrthoDB" id="9779092at2"/>
<feature type="transmembrane region" description="Helical" evidence="8">
    <location>
        <begin position="106"/>
        <end position="127"/>
    </location>
</feature>
<evidence type="ECO:0000256" key="3">
    <source>
        <dbReference type="ARBA" id="ARBA00022448"/>
    </source>
</evidence>
<feature type="transmembrane region" description="Helical" evidence="8">
    <location>
        <begin position="166"/>
        <end position="182"/>
    </location>
</feature>
<evidence type="ECO:0000256" key="2">
    <source>
        <dbReference type="ARBA" id="ARBA00008821"/>
    </source>
</evidence>
<sequence length="504" mass="51322">MAIGWKLYGDGRTPPPGEVVRPDERLSWPRTAGIGAQHVVAMFGATFVFPVVMGLDPNLAIMMSGVATILFLLIVGGRVPSYLGTSASFVGAVAAIRAAGGDTATVTGAILVAGLVLALIGLLIHFVGGEVIHRVFPPVVTGAVVMLIGFNLAPVVANVYWPQDQWVALATLGFAVLCAVLLRGFWGRITILLALVFGYALSWILDKTIGQVTSVLPGQNLLDANGQPCTAEGPYCVATAFPHDRVDFSGVEAAGWFGLPSMHGPDFKTSAILLALPAVIALLAENTGHVKAVAAMTEEDLDPVLGRAIGADGVGTALASAVGGAPTTTYAENIGVMAATRIYSTAAYYVAAIVAILFGLCPKFGALIAATPGGVLGGITVVLYGMIGLLGAKIWVENRVDFADPVNLVPVAAALILAIGDVTLKITDDFPLQGIAFGTIAVLVGYHVLNALRGPTGNGTAIMAPAREEVGGPVRRTEQAGGADGDGPGGSGGSGGDEPGAGRS</sequence>
<feature type="region of interest" description="Disordered" evidence="7">
    <location>
        <begin position="462"/>
        <end position="504"/>
    </location>
</feature>
<evidence type="ECO:0000313" key="10">
    <source>
        <dbReference type="Proteomes" id="UP000316706"/>
    </source>
</evidence>
<dbReference type="EMBL" id="VFPO01000001">
    <property type="protein sequence ID" value="TQM70051.1"/>
    <property type="molecule type" value="Genomic_DNA"/>
</dbReference>
<feature type="compositionally biased region" description="Basic and acidic residues" evidence="7">
    <location>
        <begin position="466"/>
        <end position="478"/>
    </location>
</feature>
<proteinExistence type="inferred from homology"/>
<keyword evidence="4 8" id="KW-0812">Transmembrane</keyword>
<dbReference type="GO" id="GO:0042907">
    <property type="term" value="F:xanthine transmembrane transporter activity"/>
    <property type="evidence" value="ECO:0007669"/>
    <property type="project" value="TreeGrafter"/>
</dbReference>
<evidence type="ECO:0000256" key="4">
    <source>
        <dbReference type="ARBA" id="ARBA00022692"/>
    </source>
</evidence>
<evidence type="ECO:0000256" key="1">
    <source>
        <dbReference type="ARBA" id="ARBA00004141"/>
    </source>
</evidence>
<dbReference type="GO" id="GO:0005886">
    <property type="term" value="C:plasma membrane"/>
    <property type="evidence" value="ECO:0007669"/>
    <property type="project" value="TreeGrafter"/>
</dbReference>
<dbReference type="Proteomes" id="UP000316706">
    <property type="component" value="Unassembled WGS sequence"/>
</dbReference>